<dbReference type="PANTHER" id="PTHR42715">
    <property type="entry name" value="BETA-GLUCOSIDASE"/>
    <property type="match status" value="1"/>
</dbReference>
<dbReference type="Pfam" id="PF14310">
    <property type="entry name" value="Fn3-like"/>
    <property type="match status" value="1"/>
</dbReference>
<dbReference type="SMART" id="SM01217">
    <property type="entry name" value="Fn3_like"/>
    <property type="match status" value="1"/>
</dbReference>
<gene>
    <name evidence="4" type="ORF">L3081_06210</name>
</gene>
<organism evidence="4 5">
    <name type="scientific">Colwellia maritima</name>
    <dbReference type="NCBI Taxonomy" id="2912588"/>
    <lineage>
        <taxon>Bacteria</taxon>
        <taxon>Pseudomonadati</taxon>
        <taxon>Pseudomonadota</taxon>
        <taxon>Gammaproteobacteria</taxon>
        <taxon>Alteromonadales</taxon>
        <taxon>Colwelliaceae</taxon>
        <taxon>Colwellia</taxon>
    </lineage>
</organism>
<dbReference type="InterPro" id="IPR026891">
    <property type="entry name" value="Fn3-like"/>
</dbReference>
<protein>
    <submittedName>
        <fullName evidence="4">Fibronectin type III-like domain-contianing protein</fullName>
    </submittedName>
</protein>
<comment type="similarity">
    <text evidence="1">Belongs to the glycosyl hydrolase 3 family.</text>
</comment>
<dbReference type="RefSeq" id="WP_242284231.1">
    <property type="nucleotide sequence ID" value="NZ_JAKKSL010000001.1"/>
</dbReference>
<feature type="domain" description="Fibronectin type III-like" evidence="3">
    <location>
        <begin position="2"/>
        <end position="70"/>
    </location>
</feature>
<name>A0ABS9WZ09_9GAMM</name>
<keyword evidence="5" id="KW-1185">Reference proteome</keyword>
<evidence type="ECO:0000313" key="5">
    <source>
        <dbReference type="Proteomes" id="UP001139646"/>
    </source>
</evidence>
<dbReference type="InterPro" id="IPR050288">
    <property type="entry name" value="Cellulose_deg_GH3"/>
</dbReference>
<evidence type="ECO:0000313" key="4">
    <source>
        <dbReference type="EMBL" id="MCI2283065.1"/>
    </source>
</evidence>
<proteinExistence type="inferred from homology"/>
<sequence>MVQLYLRDVESSVSRPIKELKGFAKVMLQPKETKIVRFKLTTRDLSFWDEKTNDWLAEPGEFEVLLGNSLDNISHREKFILQ</sequence>
<evidence type="ECO:0000256" key="1">
    <source>
        <dbReference type="ARBA" id="ARBA00005336"/>
    </source>
</evidence>
<keyword evidence="2" id="KW-0378">Hydrolase</keyword>
<dbReference type="PANTHER" id="PTHR42715:SF10">
    <property type="entry name" value="BETA-GLUCOSIDASE"/>
    <property type="match status" value="1"/>
</dbReference>
<dbReference type="Gene3D" id="2.60.40.10">
    <property type="entry name" value="Immunoglobulins"/>
    <property type="match status" value="1"/>
</dbReference>
<evidence type="ECO:0000256" key="2">
    <source>
        <dbReference type="ARBA" id="ARBA00022801"/>
    </source>
</evidence>
<evidence type="ECO:0000259" key="3">
    <source>
        <dbReference type="SMART" id="SM01217"/>
    </source>
</evidence>
<dbReference type="Proteomes" id="UP001139646">
    <property type="component" value="Unassembled WGS sequence"/>
</dbReference>
<accession>A0ABS9WZ09</accession>
<reference evidence="4" key="1">
    <citation type="submission" date="2022-01" db="EMBL/GenBank/DDBJ databases">
        <title>Colwellia maritima, isolated from seawater.</title>
        <authorList>
            <person name="Kristyanto S."/>
            <person name="Jung J."/>
            <person name="Jeon C.O."/>
        </authorList>
    </citation>
    <scope>NUCLEOTIDE SEQUENCE</scope>
    <source>
        <strain evidence="4">MSW7</strain>
    </source>
</reference>
<dbReference type="InterPro" id="IPR013783">
    <property type="entry name" value="Ig-like_fold"/>
</dbReference>
<dbReference type="EMBL" id="JAKKSL010000001">
    <property type="protein sequence ID" value="MCI2283065.1"/>
    <property type="molecule type" value="Genomic_DNA"/>
</dbReference>
<comment type="caution">
    <text evidence="4">The sequence shown here is derived from an EMBL/GenBank/DDBJ whole genome shotgun (WGS) entry which is preliminary data.</text>
</comment>